<dbReference type="Pfam" id="PF13454">
    <property type="entry name" value="NAD_binding_9"/>
    <property type="match status" value="1"/>
</dbReference>
<dbReference type="AlphaFoldDB" id="A0A542XEL2"/>
<dbReference type="PANTHER" id="PTHR40254:SF1">
    <property type="entry name" value="BLR0577 PROTEIN"/>
    <property type="match status" value="1"/>
</dbReference>
<protein>
    <submittedName>
        <fullName evidence="2">FAD-NAD(P)-binding protein</fullName>
    </submittedName>
</protein>
<dbReference type="OrthoDB" id="3653265at2"/>
<sequence>MSAASLVVVGGGPRALGVLMRLAANAAEVAPGLGLRVHVVDPHPPGGGRIWRHAQSRLLWMNSLAEDVTIFTDASVTCDGPVDDGPSLAEWAVGEGRETLHQNGWFEREQPMRSTEFAPRAVQAEYLGWAWRRTLDRLPEGVEVVHHATSAVALDDLDDGRQRVTLADGPPLDADAVVLAQGYLAQRPSPTERVWQAAADGRGLTYVPTGHTADLDLSELRPGEPVLVRGMGLAFVDLFVLLGEGRGGRFTGTGDDLTYHPSGREPVLHVGSTRGVPYRAKLGYDVGAQGPVALHHLRVDALPDVGTLDWDEHLRPLVEREITDLHYRRLFGAHPERTRGAWRDLERAIATEPPGSPTLLAAVERQVPDPADRLDLWLLDRPLGGRAWDSGEALEADVVAHVRADIARRADASRSSDRAVFDGLLSIYAVLATLARQGRISSADRVIRFEREFHGFFSYLASGPPPRRLAELLALHRAGVVRFLGPDVEVELAERGFVARSPAVPAPVRARALVEARLPRPDVTRVTDPVVRRLVASGELRAEGVHDPTTGRLVAGQLTSDEECRAVRADGSAHPDRFLVGPAVSGSVGSGGFVRPGFDGPALRQNDRLARHLLGRLARAGEDTTTLTKEHRHAS</sequence>
<dbReference type="RefSeq" id="WP_142006409.1">
    <property type="nucleotide sequence ID" value="NZ_CAJTBP010000001.1"/>
</dbReference>
<gene>
    <name evidence="2" type="ORF">FB554_2427</name>
</gene>
<organism evidence="2 3">
    <name type="scientific">Barrientosiimonas humi</name>
    <dbReference type="NCBI Taxonomy" id="999931"/>
    <lineage>
        <taxon>Bacteria</taxon>
        <taxon>Bacillati</taxon>
        <taxon>Actinomycetota</taxon>
        <taxon>Actinomycetes</taxon>
        <taxon>Micrococcales</taxon>
        <taxon>Dermacoccaceae</taxon>
        <taxon>Barrientosiimonas</taxon>
    </lineage>
</organism>
<dbReference type="Proteomes" id="UP000318336">
    <property type="component" value="Unassembled WGS sequence"/>
</dbReference>
<dbReference type="InterPro" id="IPR052189">
    <property type="entry name" value="L-asp_N-monooxygenase_NS-form"/>
</dbReference>
<proteinExistence type="predicted"/>
<dbReference type="EMBL" id="VFOK01000001">
    <property type="protein sequence ID" value="TQL34263.1"/>
    <property type="molecule type" value="Genomic_DNA"/>
</dbReference>
<accession>A0A542XEL2</accession>
<feature type="domain" description="FAD-dependent urate hydroxylase HpyO/Asp monooxygenase CreE-like FAD/NAD(P)-binding" evidence="1">
    <location>
        <begin position="7"/>
        <end position="183"/>
    </location>
</feature>
<keyword evidence="3" id="KW-1185">Reference proteome</keyword>
<evidence type="ECO:0000259" key="1">
    <source>
        <dbReference type="Pfam" id="PF13454"/>
    </source>
</evidence>
<evidence type="ECO:0000313" key="2">
    <source>
        <dbReference type="EMBL" id="TQL34263.1"/>
    </source>
</evidence>
<dbReference type="InterPro" id="IPR038732">
    <property type="entry name" value="HpyO/CreE_NAD-binding"/>
</dbReference>
<evidence type="ECO:0000313" key="3">
    <source>
        <dbReference type="Proteomes" id="UP000318336"/>
    </source>
</evidence>
<reference evidence="2 3" key="1">
    <citation type="submission" date="2019-06" db="EMBL/GenBank/DDBJ databases">
        <title>Sequencing the genomes of 1000 actinobacteria strains.</title>
        <authorList>
            <person name="Klenk H.-P."/>
        </authorList>
    </citation>
    <scope>NUCLEOTIDE SEQUENCE [LARGE SCALE GENOMIC DNA]</scope>
    <source>
        <strain evidence="2 3">DSM 24617</strain>
    </source>
</reference>
<dbReference type="InterPro" id="IPR036188">
    <property type="entry name" value="FAD/NAD-bd_sf"/>
</dbReference>
<dbReference type="PANTHER" id="PTHR40254">
    <property type="entry name" value="BLR0577 PROTEIN"/>
    <property type="match status" value="1"/>
</dbReference>
<name>A0A542XEL2_9MICO</name>
<dbReference type="SUPFAM" id="SSF51905">
    <property type="entry name" value="FAD/NAD(P)-binding domain"/>
    <property type="match status" value="1"/>
</dbReference>
<comment type="caution">
    <text evidence="2">The sequence shown here is derived from an EMBL/GenBank/DDBJ whole genome shotgun (WGS) entry which is preliminary data.</text>
</comment>